<gene>
    <name evidence="2" type="ORF">B0I29_116193</name>
</gene>
<feature type="compositionally biased region" description="Basic and acidic residues" evidence="1">
    <location>
        <begin position="150"/>
        <end position="168"/>
    </location>
</feature>
<dbReference type="EMBL" id="QLMJ01000016">
    <property type="protein sequence ID" value="RAK30534.1"/>
    <property type="molecule type" value="Genomic_DNA"/>
</dbReference>
<feature type="region of interest" description="Disordered" evidence="1">
    <location>
        <begin position="51"/>
        <end position="272"/>
    </location>
</feature>
<dbReference type="Proteomes" id="UP000249341">
    <property type="component" value="Unassembled WGS sequence"/>
</dbReference>
<evidence type="ECO:0000256" key="1">
    <source>
        <dbReference type="SAM" id="MobiDB-lite"/>
    </source>
</evidence>
<organism evidence="2 3">
    <name type="scientific">Actinoplanes lutulentus</name>
    <dbReference type="NCBI Taxonomy" id="1287878"/>
    <lineage>
        <taxon>Bacteria</taxon>
        <taxon>Bacillati</taxon>
        <taxon>Actinomycetota</taxon>
        <taxon>Actinomycetes</taxon>
        <taxon>Micromonosporales</taxon>
        <taxon>Micromonosporaceae</taxon>
        <taxon>Actinoplanes</taxon>
    </lineage>
</organism>
<feature type="compositionally biased region" description="Basic residues" evidence="1">
    <location>
        <begin position="203"/>
        <end position="216"/>
    </location>
</feature>
<sequence length="272" mass="29414">MAQQLSLFPTRHLRDRTLRRNYSASAEEFRREHERHRSWGLTQRHARRLHQLRDQGNSAPAAISGLPSPVGDACPPGPPAETPRSKTDQGVSPTTAPTVTPGPTPMVTPGPAPLMTPGPAPLMTPGPAPLVTPGPAPARPDNVPAAGEGPGHDDPDQTVRDPLSEAKTADPTSTLGMPRPAARSRRARSPGRRGQHRPAPGSPHRRDRTTASHRRTPNPGTLKLPVRQNLGPTRPTYQSGHPETRASRPSTTTNRQQNQHRKQRIQKRGPPG</sequence>
<reference evidence="2 3" key="1">
    <citation type="submission" date="2018-06" db="EMBL/GenBank/DDBJ databases">
        <title>Genomic Encyclopedia of Type Strains, Phase III (KMG-III): the genomes of soil and plant-associated and newly described type strains.</title>
        <authorList>
            <person name="Whitman W."/>
        </authorList>
    </citation>
    <scope>NUCLEOTIDE SEQUENCE [LARGE SCALE GENOMIC DNA]</scope>
    <source>
        <strain evidence="2 3">CGMCC 4.7090</strain>
    </source>
</reference>
<accession>A0A327Z765</accession>
<proteinExistence type="predicted"/>
<keyword evidence="3" id="KW-1185">Reference proteome</keyword>
<evidence type="ECO:0000313" key="2">
    <source>
        <dbReference type="EMBL" id="RAK30534.1"/>
    </source>
</evidence>
<comment type="caution">
    <text evidence="2">The sequence shown here is derived from an EMBL/GenBank/DDBJ whole genome shotgun (WGS) entry which is preliminary data.</text>
</comment>
<feature type="compositionally biased region" description="Basic residues" evidence="1">
    <location>
        <begin position="258"/>
        <end position="272"/>
    </location>
</feature>
<feature type="compositionally biased region" description="Polar residues" evidence="1">
    <location>
        <begin position="235"/>
        <end position="257"/>
    </location>
</feature>
<protein>
    <submittedName>
        <fullName evidence="2">Uncharacterized protein</fullName>
    </submittedName>
</protein>
<name>A0A327Z765_9ACTN</name>
<feature type="compositionally biased region" description="Basic residues" evidence="1">
    <location>
        <begin position="182"/>
        <end position="196"/>
    </location>
</feature>
<dbReference type="AlphaFoldDB" id="A0A327Z765"/>
<evidence type="ECO:0000313" key="3">
    <source>
        <dbReference type="Proteomes" id="UP000249341"/>
    </source>
</evidence>
<feature type="compositionally biased region" description="Pro residues" evidence="1">
    <location>
        <begin position="100"/>
        <end position="138"/>
    </location>
</feature>